<dbReference type="InterPro" id="IPR002509">
    <property type="entry name" value="NODB_dom"/>
</dbReference>
<dbReference type="SUPFAM" id="SSF88713">
    <property type="entry name" value="Glycoside hydrolase/deacetylase"/>
    <property type="match status" value="1"/>
</dbReference>
<dbReference type="PROSITE" id="PS51677">
    <property type="entry name" value="NODB"/>
    <property type="match status" value="1"/>
</dbReference>
<feature type="chain" id="PRO_5045163741" description="NodB homology domain-containing protein" evidence="2">
    <location>
        <begin position="38"/>
        <end position="313"/>
    </location>
</feature>
<keyword evidence="5" id="KW-1185">Reference proteome</keyword>
<dbReference type="InterPro" id="IPR050248">
    <property type="entry name" value="Polysacc_deacetylase_ArnD"/>
</dbReference>
<evidence type="ECO:0000313" key="4">
    <source>
        <dbReference type="EMBL" id="GAA4879875.1"/>
    </source>
</evidence>
<dbReference type="InterPro" id="IPR011330">
    <property type="entry name" value="Glyco_hydro/deAcase_b/a-brl"/>
</dbReference>
<organism evidence="4 5">
    <name type="scientific">Kitasatospora terrestris</name>
    <dbReference type="NCBI Taxonomy" id="258051"/>
    <lineage>
        <taxon>Bacteria</taxon>
        <taxon>Bacillati</taxon>
        <taxon>Actinomycetota</taxon>
        <taxon>Actinomycetes</taxon>
        <taxon>Kitasatosporales</taxon>
        <taxon>Streptomycetaceae</taxon>
        <taxon>Kitasatospora</taxon>
    </lineage>
</organism>
<evidence type="ECO:0000313" key="5">
    <source>
        <dbReference type="Proteomes" id="UP001501752"/>
    </source>
</evidence>
<evidence type="ECO:0000256" key="2">
    <source>
        <dbReference type="SAM" id="SignalP"/>
    </source>
</evidence>
<dbReference type="Pfam" id="PF01522">
    <property type="entry name" value="Polysacc_deac_1"/>
    <property type="match status" value="1"/>
</dbReference>
<feature type="region of interest" description="Disordered" evidence="1">
    <location>
        <begin position="32"/>
        <end position="76"/>
    </location>
</feature>
<dbReference type="PANTHER" id="PTHR10587">
    <property type="entry name" value="GLYCOSYL TRANSFERASE-RELATED"/>
    <property type="match status" value="1"/>
</dbReference>
<dbReference type="CDD" id="cd10917">
    <property type="entry name" value="CE4_NodB_like_6s_7s"/>
    <property type="match status" value="1"/>
</dbReference>
<feature type="domain" description="NodB homology" evidence="3">
    <location>
        <begin position="131"/>
        <end position="307"/>
    </location>
</feature>
<proteinExistence type="predicted"/>
<dbReference type="EMBL" id="BAABIS010000001">
    <property type="protein sequence ID" value="GAA4879875.1"/>
    <property type="molecule type" value="Genomic_DNA"/>
</dbReference>
<feature type="compositionally biased region" description="Low complexity" evidence="1">
    <location>
        <begin position="65"/>
        <end position="76"/>
    </location>
</feature>
<feature type="signal peptide" evidence="2">
    <location>
        <begin position="1"/>
        <end position="37"/>
    </location>
</feature>
<evidence type="ECO:0000259" key="3">
    <source>
        <dbReference type="PROSITE" id="PS51677"/>
    </source>
</evidence>
<dbReference type="RefSeq" id="WP_345700944.1">
    <property type="nucleotide sequence ID" value="NZ_BAABIS010000001.1"/>
</dbReference>
<sequence length="313" mass="34525">MPIGSSTRRSRTLTGAAWLSAVLAAALTGCGTSAEQAAPPPDQVPAAPPAVRPAVQPERADRQELNAQAAAAQREAAAQRRVQTARRWGLAAVPLRAPAAPRSKPELAEGPGVKRAAGLPPVVYRVPTQDKVVFLTVDDGAEKDPEFSRMLAELEVPVSAFLSDYLARSDYEYFRRLERQGVAIQNHTVNHPDLRRLDDTRQQQEICGQQDRLEHEIGTRPRLFRPPYGEYTATSLRIAAGCGITAVPLWNEEAFADHLEYRYADQRLHPGDIVLTHFRGPDSWKGTMTDMLRRFLDAATAQGFAVARLEDYL</sequence>
<keyword evidence="2" id="KW-0732">Signal</keyword>
<dbReference type="Gene3D" id="3.20.20.370">
    <property type="entry name" value="Glycoside hydrolase/deacetylase"/>
    <property type="match status" value="1"/>
</dbReference>
<name>A0ABP9ELC1_9ACTN</name>
<dbReference type="PANTHER" id="PTHR10587:SF134">
    <property type="entry name" value="SECRETED PROTEIN"/>
    <property type="match status" value="1"/>
</dbReference>
<comment type="caution">
    <text evidence="4">The sequence shown here is derived from an EMBL/GenBank/DDBJ whole genome shotgun (WGS) entry which is preliminary data.</text>
</comment>
<evidence type="ECO:0000256" key="1">
    <source>
        <dbReference type="SAM" id="MobiDB-lite"/>
    </source>
</evidence>
<dbReference type="Proteomes" id="UP001501752">
    <property type="component" value="Unassembled WGS sequence"/>
</dbReference>
<accession>A0ABP9ELC1</accession>
<reference evidence="5" key="1">
    <citation type="journal article" date="2019" name="Int. J. Syst. Evol. Microbiol.">
        <title>The Global Catalogue of Microorganisms (GCM) 10K type strain sequencing project: providing services to taxonomists for standard genome sequencing and annotation.</title>
        <authorList>
            <consortium name="The Broad Institute Genomics Platform"/>
            <consortium name="The Broad Institute Genome Sequencing Center for Infectious Disease"/>
            <person name="Wu L."/>
            <person name="Ma J."/>
        </authorList>
    </citation>
    <scope>NUCLEOTIDE SEQUENCE [LARGE SCALE GENOMIC DNA]</scope>
    <source>
        <strain evidence="5">JCM 13006</strain>
    </source>
</reference>
<gene>
    <name evidence="4" type="ORF">GCM10023235_70210</name>
</gene>
<protein>
    <recommendedName>
        <fullName evidence="3">NodB homology domain-containing protein</fullName>
    </recommendedName>
</protein>
<feature type="compositionally biased region" description="Pro residues" evidence="1">
    <location>
        <begin position="38"/>
        <end position="51"/>
    </location>
</feature>